<dbReference type="Proteomes" id="UP001519345">
    <property type="component" value="Unassembled WGS sequence"/>
</dbReference>
<organism evidence="5 6">
    <name type="scientific">Virgibacillus natechei</name>
    <dbReference type="NCBI Taxonomy" id="1216297"/>
    <lineage>
        <taxon>Bacteria</taxon>
        <taxon>Bacillati</taxon>
        <taxon>Bacillota</taxon>
        <taxon>Bacilli</taxon>
        <taxon>Bacillales</taxon>
        <taxon>Bacillaceae</taxon>
        <taxon>Virgibacillus</taxon>
    </lineage>
</organism>
<proteinExistence type="predicted"/>
<sequence>MKFIRYFTVGIGFLLFLVLYFPTTGLAENGDTYEVGNDLLNVRSEPAAGSEIIGTLREGDQIVAFQEKFGWIQTYYGGEVVWIAKHHLIPVSSSGQNSNATAEAEVTSEMITVTAESVNIRSGPGKNYSRIGSTVAGDTYNVIETAGDWHNVSLSNGSTGWVATWLTNSGEAASEPTNTSSNNDSNETAQQKTSSNGSLEGYTIVLDPGHGGNDPGAIGLNNVYEKDLTMSTTEKVEQQLLDAGADVTLTRTGDSFISLDERAHISNQTNTDAFISLHYDAFPIMSVNGVSTYFQSNGADYTLAQELHTSLASATQLQDRGVMEGNYRVLRHNNAPSVVMELGFITNQRDLATVQTADYQNQVAQAIKAGLNNYFNN</sequence>
<keyword evidence="2" id="KW-0961">Cell wall biogenesis/degradation</keyword>
<evidence type="ECO:0000259" key="4">
    <source>
        <dbReference type="PROSITE" id="PS51781"/>
    </source>
</evidence>
<evidence type="ECO:0000256" key="3">
    <source>
        <dbReference type="SAM" id="MobiDB-lite"/>
    </source>
</evidence>
<dbReference type="EMBL" id="JAGGKX010000019">
    <property type="protein sequence ID" value="MBP1970980.1"/>
    <property type="molecule type" value="Genomic_DNA"/>
</dbReference>
<dbReference type="InterPro" id="IPR050695">
    <property type="entry name" value="N-acetylmuramoyl_amidase_3"/>
</dbReference>
<reference evidence="5 6" key="1">
    <citation type="submission" date="2021-03" db="EMBL/GenBank/DDBJ databases">
        <title>Genomic Encyclopedia of Type Strains, Phase IV (KMG-IV): sequencing the most valuable type-strain genomes for metagenomic binning, comparative biology and taxonomic classification.</title>
        <authorList>
            <person name="Goeker M."/>
        </authorList>
    </citation>
    <scope>NUCLEOTIDE SEQUENCE [LARGE SCALE GENOMIC DNA]</scope>
    <source>
        <strain evidence="5 6">DSM 25609</strain>
    </source>
</reference>
<name>A0ABS4IJ94_9BACI</name>
<feature type="region of interest" description="Disordered" evidence="3">
    <location>
        <begin position="171"/>
        <end position="201"/>
    </location>
</feature>
<evidence type="ECO:0000313" key="6">
    <source>
        <dbReference type="Proteomes" id="UP001519345"/>
    </source>
</evidence>
<dbReference type="CDD" id="cd02696">
    <property type="entry name" value="MurNAc-LAA"/>
    <property type="match status" value="1"/>
</dbReference>
<evidence type="ECO:0000256" key="1">
    <source>
        <dbReference type="ARBA" id="ARBA00022801"/>
    </source>
</evidence>
<comment type="caution">
    <text evidence="5">The sequence shown here is derived from an EMBL/GenBank/DDBJ whole genome shotgun (WGS) entry which is preliminary data.</text>
</comment>
<dbReference type="Pfam" id="PF01520">
    <property type="entry name" value="Amidase_3"/>
    <property type="match status" value="1"/>
</dbReference>
<dbReference type="Gene3D" id="3.40.630.40">
    <property type="entry name" value="Zn-dependent exopeptidases"/>
    <property type="match status" value="1"/>
</dbReference>
<feature type="domain" description="SH3b" evidence="4">
    <location>
        <begin position="30"/>
        <end position="92"/>
    </location>
</feature>
<dbReference type="PANTHER" id="PTHR30404:SF7">
    <property type="entry name" value="CELL WALL AMIDASE LYTH-RELATED"/>
    <property type="match status" value="1"/>
</dbReference>
<protein>
    <submittedName>
        <fullName evidence="5">N-acetylmuramoyl-L-alanine amidase</fullName>
        <ecNumber evidence="5">3.5.1.28</ecNumber>
    </submittedName>
</protein>
<dbReference type="InterPro" id="IPR003646">
    <property type="entry name" value="SH3-like_bac-type"/>
</dbReference>
<dbReference type="EC" id="3.5.1.28" evidence="5"/>
<gene>
    <name evidence="5" type="ORF">J2Z83_003117</name>
</gene>
<dbReference type="Gene3D" id="2.30.30.40">
    <property type="entry name" value="SH3 Domains"/>
    <property type="match status" value="2"/>
</dbReference>
<keyword evidence="1 5" id="KW-0378">Hydrolase</keyword>
<evidence type="ECO:0000256" key="2">
    <source>
        <dbReference type="ARBA" id="ARBA00023316"/>
    </source>
</evidence>
<dbReference type="RefSeq" id="WP_209464064.1">
    <property type="nucleotide sequence ID" value="NZ_CP110224.1"/>
</dbReference>
<dbReference type="PANTHER" id="PTHR30404">
    <property type="entry name" value="N-ACETYLMURAMOYL-L-ALANINE AMIDASE"/>
    <property type="match status" value="1"/>
</dbReference>
<accession>A0ABS4IJ94</accession>
<dbReference type="InterPro" id="IPR002508">
    <property type="entry name" value="MurNAc-LAA_cat"/>
</dbReference>
<dbReference type="Pfam" id="PF08239">
    <property type="entry name" value="SH3_3"/>
    <property type="match status" value="2"/>
</dbReference>
<dbReference type="InterPro" id="IPR017293">
    <property type="entry name" value="N-acetylmuramoyl-L-ala_amidase"/>
</dbReference>
<dbReference type="SMART" id="SM00646">
    <property type="entry name" value="Ami_3"/>
    <property type="match status" value="1"/>
</dbReference>
<evidence type="ECO:0000313" key="5">
    <source>
        <dbReference type="EMBL" id="MBP1970980.1"/>
    </source>
</evidence>
<dbReference type="PROSITE" id="PS51781">
    <property type="entry name" value="SH3B"/>
    <property type="match status" value="2"/>
</dbReference>
<dbReference type="SMART" id="SM00287">
    <property type="entry name" value="SH3b"/>
    <property type="match status" value="2"/>
</dbReference>
<dbReference type="GO" id="GO:0008745">
    <property type="term" value="F:N-acetylmuramoyl-L-alanine amidase activity"/>
    <property type="evidence" value="ECO:0007669"/>
    <property type="project" value="UniProtKB-EC"/>
</dbReference>
<dbReference type="PIRSF" id="PIRSF037846">
    <property type="entry name" value="Autolysin_YrvJ_prd"/>
    <property type="match status" value="1"/>
</dbReference>
<feature type="compositionally biased region" description="Low complexity" evidence="3">
    <location>
        <begin position="174"/>
        <end position="188"/>
    </location>
</feature>
<dbReference type="SUPFAM" id="SSF53187">
    <property type="entry name" value="Zn-dependent exopeptidases"/>
    <property type="match status" value="1"/>
</dbReference>
<feature type="domain" description="SH3b" evidence="4">
    <location>
        <begin position="108"/>
        <end position="170"/>
    </location>
</feature>
<keyword evidence="6" id="KW-1185">Reference proteome</keyword>
<feature type="compositionally biased region" description="Polar residues" evidence="3">
    <location>
        <begin position="189"/>
        <end position="198"/>
    </location>
</feature>